<dbReference type="InterPro" id="IPR015943">
    <property type="entry name" value="WD40/YVTN_repeat-like_dom_sf"/>
</dbReference>
<dbReference type="Gene3D" id="2.130.10.10">
    <property type="entry name" value="YVTN repeat-like/Quinoprotein amine dehydrogenase"/>
    <property type="match status" value="1"/>
</dbReference>
<feature type="compositionally biased region" description="Basic residues" evidence="1">
    <location>
        <begin position="633"/>
        <end position="645"/>
    </location>
</feature>
<name>A0ABD3RRU0_9STRA</name>
<protein>
    <submittedName>
        <fullName evidence="2">Uncharacterized protein</fullName>
    </submittedName>
</protein>
<evidence type="ECO:0000256" key="1">
    <source>
        <dbReference type="SAM" id="MobiDB-lite"/>
    </source>
</evidence>
<feature type="compositionally biased region" description="Basic residues" evidence="1">
    <location>
        <begin position="653"/>
        <end position="665"/>
    </location>
</feature>
<gene>
    <name evidence="2" type="ORF">ACHAXA_001572</name>
</gene>
<dbReference type="EMBL" id="JALLPB020000191">
    <property type="protein sequence ID" value="KAL3815593.1"/>
    <property type="molecule type" value="Genomic_DNA"/>
</dbReference>
<feature type="compositionally biased region" description="Basic and acidic residues" evidence="1">
    <location>
        <begin position="620"/>
        <end position="632"/>
    </location>
</feature>
<proteinExistence type="predicted"/>
<feature type="region of interest" description="Disordered" evidence="1">
    <location>
        <begin position="265"/>
        <end position="284"/>
    </location>
</feature>
<dbReference type="SUPFAM" id="SSF63829">
    <property type="entry name" value="Calcium-dependent phosphotriesterase"/>
    <property type="match status" value="1"/>
</dbReference>
<feature type="compositionally biased region" description="Low complexity" evidence="1">
    <location>
        <begin position="567"/>
        <end position="578"/>
    </location>
</feature>
<comment type="caution">
    <text evidence="2">The sequence shown here is derived from an EMBL/GenBank/DDBJ whole genome shotgun (WGS) entry which is preliminary data.</text>
</comment>
<feature type="compositionally biased region" description="Basic residues" evidence="1">
    <location>
        <begin position="673"/>
        <end position="684"/>
    </location>
</feature>
<dbReference type="AlphaFoldDB" id="A0ABD3RRU0"/>
<organism evidence="2 3">
    <name type="scientific">Cyclostephanos tholiformis</name>
    <dbReference type="NCBI Taxonomy" id="382380"/>
    <lineage>
        <taxon>Eukaryota</taxon>
        <taxon>Sar</taxon>
        <taxon>Stramenopiles</taxon>
        <taxon>Ochrophyta</taxon>
        <taxon>Bacillariophyta</taxon>
        <taxon>Coscinodiscophyceae</taxon>
        <taxon>Thalassiosirophycidae</taxon>
        <taxon>Stephanodiscales</taxon>
        <taxon>Stephanodiscaceae</taxon>
        <taxon>Cyclostephanos</taxon>
    </lineage>
</organism>
<keyword evidence="3" id="KW-1185">Reference proteome</keyword>
<feature type="region of interest" description="Disordered" evidence="1">
    <location>
        <begin position="613"/>
        <end position="684"/>
    </location>
</feature>
<feature type="compositionally biased region" description="Low complexity" evidence="1">
    <location>
        <begin position="544"/>
        <end position="558"/>
    </location>
</feature>
<sequence>MKLCMGNVWNSSKVGRSLFAQGSVIQYTVDSDFDGGTSINVNHNDIHDQLQLDNVTKLFNFIWVACSGRGTVVKVDTLNGTILGEYRSSPGKVWGDPSRTTVDKDGSVWVANRQNIGPNGRGTIVHIGLIENGQCEDRNGILGIQTSTGLGKISKWANESGNRGVLTAEDECIVHYTEVNSTGTRHVSIDSDNNVWVSGIGESGAYPVSNPFDKVKGGNWNISGSGEIIVSYPPVGYGGYGGLIDRNGFLWSSNPLLRWDTSKPLNAGKSNNGDPAGPSIGPLASGTNWAGQGEGNYDSYGLCIDSQGNVWHTQLFTEFIFKFSPNGTYLGNYSHGKPKAQGCVAGLNGDIWVAHGRNGPTTVGHLANNGTFLGVVTVDDGPTGVAVDRVGKIWSSNYNGNTLSRIDPSLNGGIGGVDLPPINLGGGCDPYNYGDMTGKDSVSIAPPNTGSWTVIYNHSALFKAGERIEWTAVTPDDSSLTVQVKKDDKNMWTLVQNGQDLSLSGLGPSLQIRVSFFRASSSGASPVLKDLSISLITPTPTAEPTSSKPTTSNPNSGPVTLVPTPKPSNSPHSNFPPSSSAFVVTDVTVSNSDQYDYHYTTYAGDTSNSIIVSNNNNLADHSDKHEDHNYDGHHHHHHHHHHHGKHKDERRPQRNKRKKDKKVKQKKEGGDKKMKKKKKGGVFK</sequence>
<evidence type="ECO:0000313" key="2">
    <source>
        <dbReference type="EMBL" id="KAL3815593.1"/>
    </source>
</evidence>
<accession>A0ABD3RRU0</accession>
<reference evidence="2 3" key="1">
    <citation type="submission" date="2024-10" db="EMBL/GenBank/DDBJ databases">
        <title>Updated reference genomes for cyclostephanoid diatoms.</title>
        <authorList>
            <person name="Roberts W.R."/>
            <person name="Alverson A.J."/>
        </authorList>
    </citation>
    <scope>NUCLEOTIDE SEQUENCE [LARGE SCALE GENOMIC DNA]</scope>
    <source>
        <strain evidence="2 3">AJA228-03</strain>
    </source>
</reference>
<dbReference type="Proteomes" id="UP001530377">
    <property type="component" value="Unassembled WGS sequence"/>
</dbReference>
<feature type="region of interest" description="Disordered" evidence="1">
    <location>
        <begin position="538"/>
        <end position="578"/>
    </location>
</feature>
<evidence type="ECO:0000313" key="3">
    <source>
        <dbReference type="Proteomes" id="UP001530377"/>
    </source>
</evidence>